<dbReference type="Proteomes" id="UP000317650">
    <property type="component" value="Chromosome 2"/>
</dbReference>
<keyword evidence="3" id="KW-1185">Reference proteome</keyword>
<feature type="transmembrane region" description="Helical" evidence="1">
    <location>
        <begin position="56"/>
        <end position="80"/>
    </location>
</feature>
<sequence>MGRTLLSVVPLPMFRWPELGLANLTGSFLDFSGLIPSWRWAGLRWPGLDFSVVDDVLWSLVTAFESVALVAMLCFFFLCCGCTV</sequence>
<evidence type="ECO:0000313" key="3">
    <source>
        <dbReference type="Proteomes" id="UP000317650"/>
    </source>
</evidence>
<protein>
    <submittedName>
        <fullName evidence="2">Uncharacterized protein</fullName>
    </submittedName>
</protein>
<name>A0A4S8I8C2_MUSBA</name>
<keyword evidence="1" id="KW-0472">Membrane</keyword>
<keyword evidence="1" id="KW-1133">Transmembrane helix</keyword>
<dbReference type="PANTHER" id="PTHR33726">
    <property type="entry name" value="TRANSMEMBRANE PROTEIN"/>
    <property type="match status" value="1"/>
</dbReference>
<feature type="transmembrane region" description="Helical" evidence="1">
    <location>
        <begin position="21"/>
        <end position="41"/>
    </location>
</feature>
<keyword evidence="1" id="KW-0812">Transmembrane</keyword>
<dbReference type="EMBL" id="PYDT01000011">
    <property type="protein sequence ID" value="THU44195.1"/>
    <property type="molecule type" value="Genomic_DNA"/>
</dbReference>
<comment type="caution">
    <text evidence="2">The sequence shown here is derived from an EMBL/GenBank/DDBJ whole genome shotgun (WGS) entry which is preliminary data.</text>
</comment>
<accession>A0A4S8I8C2</accession>
<proteinExistence type="predicted"/>
<evidence type="ECO:0000313" key="2">
    <source>
        <dbReference type="EMBL" id="THU44195.1"/>
    </source>
</evidence>
<evidence type="ECO:0000256" key="1">
    <source>
        <dbReference type="SAM" id="Phobius"/>
    </source>
</evidence>
<gene>
    <name evidence="2" type="ORF">C4D60_Mb02t04850</name>
</gene>
<dbReference type="PANTHER" id="PTHR33726:SF3">
    <property type="entry name" value="TRANSMEMBRANE PROTEIN"/>
    <property type="match status" value="1"/>
</dbReference>
<dbReference type="AlphaFoldDB" id="A0A4S8I8C2"/>
<reference evidence="2 3" key="1">
    <citation type="journal article" date="2019" name="Nat. Plants">
        <title>Genome sequencing of Musa balbisiana reveals subgenome evolution and function divergence in polyploid bananas.</title>
        <authorList>
            <person name="Yao X."/>
        </authorList>
    </citation>
    <scope>NUCLEOTIDE SEQUENCE [LARGE SCALE GENOMIC DNA]</scope>
    <source>
        <strain evidence="3">cv. DH-PKW</strain>
        <tissue evidence="2">Leaves</tissue>
    </source>
</reference>
<organism evidence="2 3">
    <name type="scientific">Musa balbisiana</name>
    <name type="common">Banana</name>
    <dbReference type="NCBI Taxonomy" id="52838"/>
    <lineage>
        <taxon>Eukaryota</taxon>
        <taxon>Viridiplantae</taxon>
        <taxon>Streptophyta</taxon>
        <taxon>Embryophyta</taxon>
        <taxon>Tracheophyta</taxon>
        <taxon>Spermatophyta</taxon>
        <taxon>Magnoliopsida</taxon>
        <taxon>Liliopsida</taxon>
        <taxon>Zingiberales</taxon>
        <taxon>Musaceae</taxon>
        <taxon>Musa</taxon>
    </lineage>
</organism>